<evidence type="ECO:0000256" key="1">
    <source>
        <dbReference type="SAM" id="MobiDB-lite"/>
    </source>
</evidence>
<accession>A0A1V3X4R8</accession>
<gene>
    <name evidence="2" type="primary">atsD_2</name>
    <name evidence="2" type="ORF">BZL30_4787</name>
</gene>
<sequence>MVDLPRGNEPFTGAINPTVAGSTPVKPTITYPPAGAPTS</sequence>
<protein>
    <submittedName>
        <fullName evidence="2">Arylsulfatase domain protein</fullName>
    </submittedName>
</protein>
<proteinExistence type="predicted"/>
<organism evidence="2 3">
    <name type="scientific">Mycobacterium kansasii</name>
    <dbReference type="NCBI Taxonomy" id="1768"/>
    <lineage>
        <taxon>Bacteria</taxon>
        <taxon>Bacillati</taxon>
        <taxon>Actinomycetota</taxon>
        <taxon>Actinomycetes</taxon>
        <taxon>Mycobacteriales</taxon>
        <taxon>Mycobacteriaceae</taxon>
        <taxon>Mycobacterium</taxon>
    </lineage>
</organism>
<dbReference type="Proteomes" id="UP000189229">
    <property type="component" value="Unassembled WGS sequence"/>
</dbReference>
<dbReference type="AlphaFoldDB" id="A0A1V3X4R8"/>
<name>A0A1V3X4R8_MYCKA</name>
<evidence type="ECO:0000313" key="2">
    <source>
        <dbReference type="EMBL" id="OOK74140.1"/>
    </source>
</evidence>
<comment type="caution">
    <text evidence="2">The sequence shown here is derived from an EMBL/GenBank/DDBJ whole genome shotgun (WGS) entry which is preliminary data.</text>
</comment>
<feature type="region of interest" description="Disordered" evidence="1">
    <location>
        <begin position="1"/>
        <end position="39"/>
    </location>
</feature>
<dbReference type="EMBL" id="MVBM01000004">
    <property type="protein sequence ID" value="OOK74140.1"/>
    <property type="molecule type" value="Genomic_DNA"/>
</dbReference>
<evidence type="ECO:0000313" key="3">
    <source>
        <dbReference type="Proteomes" id="UP000189229"/>
    </source>
</evidence>
<reference evidence="2 3" key="1">
    <citation type="submission" date="2017-02" db="EMBL/GenBank/DDBJ databases">
        <title>Complete genome sequences of Mycobacterium kansasii strains isolated from rhesus macaques.</title>
        <authorList>
            <person name="Panda A."/>
            <person name="Nagaraj S."/>
            <person name="Zhao X."/>
            <person name="Tettelin H."/>
            <person name="Detolla L.J."/>
        </authorList>
    </citation>
    <scope>NUCLEOTIDE SEQUENCE [LARGE SCALE GENOMIC DNA]</scope>
    <source>
        <strain evidence="2 3">11-3813</strain>
    </source>
</reference>